<dbReference type="Pfam" id="PF13927">
    <property type="entry name" value="Ig_3"/>
    <property type="match status" value="1"/>
</dbReference>
<dbReference type="Proteomes" id="UP001186944">
    <property type="component" value="Unassembled WGS sequence"/>
</dbReference>
<reference evidence="2" key="1">
    <citation type="submission" date="2019-08" db="EMBL/GenBank/DDBJ databases">
        <title>The improved chromosome-level genome for the pearl oyster Pinctada fucata martensii using PacBio sequencing and Hi-C.</title>
        <authorList>
            <person name="Zheng Z."/>
        </authorList>
    </citation>
    <scope>NUCLEOTIDE SEQUENCE</scope>
    <source>
        <strain evidence="2">ZZ-2019</strain>
        <tissue evidence="2">Adductor muscle</tissue>
    </source>
</reference>
<feature type="domain" description="Ig-like" evidence="1">
    <location>
        <begin position="764"/>
        <end position="841"/>
    </location>
</feature>
<dbReference type="PANTHER" id="PTHR47633">
    <property type="entry name" value="IMMUNOGLOBULIN"/>
    <property type="match status" value="1"/>
</dbReference>
<dbReference type="InterPro" id="IPR013783">
    <property type="entry name" value="Ig-like_fold"/>
</dbReference>
<dbReference type="InterPro" id="IPR036179">
    <property type="entry name" value="Ig-like_dom_sf"/>
</dbReference>
<keyword evidence="3" id="KW-1185">Reference proteome</keyword>
<evidence type="ECO:0000313" key="2">
    <source>
        <dbReference type="EMBL" id="KAK3102113.1"/>
    </source>
</evidence>
<comment type="caution">
    <text evidence="2">The sequence shown here is derived from an EMBL/GenBank/DDBJ whole genome shotgun (WGS) entry which is preliminary data.</text>
</comment>
<dbReference type="SUPFAM" id="SSF48726">
    <property type="entry name" value="Immunoglobulin"/>
    <property type="match status" value="1"/>
</dbReference>
<dbReference type="SUPFAM" id="SSF57997">
    <property type="entry name" value="Tropomyosin"/>
    <property type="match status" value="1"/>
</dbReference>
<evidence type="ECO:0000313" key="3">
    <source>
        <dbReference type="Proteomes" id="UP001186944"/>
    </source>
</evidence>
<dbReference type="PANTHER" id="PTHR47633:SF4">
    <property type="entry name" value="MYOPALLADIN ISOFORM X1"/>
    <property type="match status" value="1"/>
</dbReference>
<dbReference type="InterPro" id="IPR003599">
    <property type="entry name" value="Ig_sub"/>
</dbReference>
<evidence type="ECO:0000259" key="1">
    <source>
        <dbReference type="PROSITE" id="PS50835"/>
    </source>
</evidence>
<dbReference type="AlphaFoldDB" id="A0AA88YC34"/>
<dbReference type="InterPro" id="IPR027267">
    <property type="entry name" value="AH/BAR_dom_sf"/>
</dbReference>
<dbReference type="InterPro" id="IPR003598">
    <property type="entry name" value="Ig_sub2"/>
</dbReference>
<dbReference type="PROSITE" id="PS50835">
    <property type="entry name" value="IG_LIKE"/>
    <property type="match status" value="1"/>
</dbReference>
<dbReference type="InterPro" id="IPR007110">
    <property type="entry name" value="Ig-like_dom"/>
</dbReference>
<accession>A0AA88YC34</accession>
<protein>
    <recommendedName>
        <fullName evidence="1">Ig-like domain-containing protein</fullName>
    </recommendedName>
</protein>
<dbReference type="Gene3D" id="2.60.40.10">
    <property type="entry name" value="Immunoglobulins"/>
    <property type="match status" value="1"/>
</dbReference>
<dbReference type="EMBL" id="VSWD01000005">
    <property type="protein sequence ID" value="KAK3102113.1"/>
    <property type="molecule type" value="Genomic_DNA"/>
</dbReference>
<dbReference type="SMART" id="SM00409">
    <property type="entry name" value="IG"/>
    <property type="match status" value="1"/>
</dbReference>
<name>A0AA88YC34_PINIB</name>
<dbReference type="Gene3D" id="1.20.1270.60">
    <property type="entry name" value="Arfaptin homology (AH) domain/BAR domain"/>
    <property type="match status" value="1"/>
</dbReference>
<dbReference type="CDD" id="cd00096">
    <property type="entry name" value="Ig"/>
    <property type="match status" value="1"/>
</dbReference>
<dbReference type="SMART" id="SM00408">
    <property type="entry name" value="IGc2"/>
    <property type="match status" value="1"/>
</dbReference>
<proteinExistence type="predicted"/>
<organism evidence="2 3">
    <name type="scientific">Pinctada imbricata</name>
    <name type="common">Atlantic pearl-oyster</name>
    <name type="synonym">Pinctada martensii</name>
    <dbReference type="NCBI Taxonomy" id="66713"/>
    <lineage>
        <taxon>Eukaryota</taxon>
        <taxon>Metazoa</taxon>
        <taxon>Spiralia</taxon>
        <taxon>Lophotrochozoa</taxon>
        <taxon>Mollusca</taxon>
        <taxon>Bivalvia</taxon>
        <taxon>Autobranchia</taxon>
        <taxon>Pteriomorphia</taxon>
        <taxon>Pterioida</taxon>
        <taxon>Pterioidea</taxon>
        <taxon>Pteriidae</taxon>
        <taxon>Pinctada</taxon>
    </lineage>
</organism>
<sequence length="935" mass="105493">MFGVDIFGVDVEVVSSPGYLMRCSRFDTIRELLQGEDAFRFLGRIVVPQKLGRFITADYGRGVGGVISKSSNKKILHLNAYLSFLGISLTADLFITEKHLLTYIEGNVWNTFLAQLDIEAKSGRNWYELIYEVRGRFVARADRKRRQTQSQSKFFQASYFDAIKKVIQNTADWADQRISDAQDKLSQSEEKLTKAQKWFDEKKDDLRKANEVFDSTIKKLERVKDDFERAKEPYRRSLEKLTEAQRKVDNLCRIRSCRTFCIPGLKCKVCYKGFFGIPYPCCRYTDCMISFPDPICVAKNVLCGVVRLAAFAALEAAKVFARAPMIVFDAAKAAVSIAQFAVDKSRVVLKLAEGILQVAQLGLEAAKTTLRIAIVALEALKIAIGVAAQILQMVITYGVQNLVDVKNCGFRVQLSTFDLQAFEVGCDVNLFQLGWIPIKMKINFKNPIASLWSAAKATVDEVVKIFDISFGKRKRRDVTLHTSNKIVRALRRARAAGNDTDYFQLLNDTASLFNSSIDISNVTMGFEETSSNVDNSDYDNRRSIFSSKCSIFNVHYKFLTDTIGTLSTLANDTKFSLDMVKGEAKWDKEYNVQVIAENITLANANISIDYAKNYNLTEEDLEEAMTDAKILMMNDEYLHDINRVASSSKATIQAEVDSVDINMFIDSWMMALENITGGHFNESDCVDFRDCLLHSLSTLYDLFSGDEQSDISEIEPILDEIADIIFSIVQNSTLSLDEMYNSTVYMKQTLARLNDHNIYCSEAPVFKSPLANVTIYEGGKAVFLCDVTAYPDPIVWWFKDNKVMDSAMSNRLEIVNTSLADIATYMCRAGNIVANLTSNVAYLLLWVRIPQNASKNQTKTEYKFTSLIMYKMYIFKMITTYNTMSGSKCPLRSTKSTKSIECMVSGNHKRSRKIGVQTLLNGLKSQQIKCPSISE</sequence>
<gene>
    <name evidence="2" type="ORF">FSP39_008881</name>
</gene>